<dbReference type="InterPro" id="IPR000620">
    <property type="entry name" value="EamA_dom"/>
</dbReference>
<evidence type="ECO:0000259" key="7">
    <source>
        <dbReference type="Pfam" id="PF00892"/>
    </source>
</evidence>
<feature type="domain" description="EamA" evidence="7">
    <location>
        <begin position="163"/>
        <end position="291"/>
    </location>
</feature>
<dbReference type="SUPFAM" id="SSF103481">
    <property type="entry name" value="Multidrug resistance efflux transporter EmrE"/>
    <property type="match status" value="2"/>
</dbReference>
<evidence type="ECO:0000313" key="9">
    <source>
        <dbReference type="Proteomes" id="UP000245086"/>
    </source>
</evidence>
<dbReference type="AlphaFoldDB" id="A0A2P2EB15"/>
<feature type="transmembrane region" description="Helical" evidence="6">
    <location>
        <begin position="222"/>
        <end position="241"/>
    </location>
</feature>
<accession>A0A2P2EB15</accession>
<feature type="transmembrane region" description="Helical" evidence="6">
    <location>
        <begin position="80"/>
        <end position="101"/>
    </location>
</feature>
<dbReference type="RefSeq" id="WP_108985100.1">
    <property type="nucleotide sequence ID" value="NZ_BFBR01000005.1"/>
</dbReference>
<dbReference type="Pfam" id="PF00892">
    <property type="entry name" value="EamA"/>
    <property type="match status" value="2"/>
</dbReference>
<feature type="transmembrane region" description="Helical" evidence="6">
    <location>
        <begin position="192"/>
        <end position="210"/>
    </location>
</feature>
<keyword evidence="5 6" id="KW-0472">Membrane</keyword>
<dbReference type="PANTHER" id="PTHR22911">
    <property type="entry name" value="ACYL-MALONYL CONDENSING ENZYME-RELATED"/>
    <property type="match status" value="1"/>
</dbReference>
<evidence type="ECO:0000256" key="3">
    <source>
        <dbReference type="ARBA" id="ARBA00022692"/>
    </source>
</evidence>
<organism evidence="8 9">
    <name type="scientific">Candidatus Phycosocius bacilliformis</name>
    <dbReference type="NCBI Taxonomy" id="1445552"/>
    <lineage>
        <taxon>Bacteria</taxon>
        <taxon>Pseudomonadati</taxon>
        <taxon>Pseudomonadota</taxon>
        <taxon>Alphaproteobacteria</taxon>
        <taxon>Caulobacterales</taxon>
        <taxon>Caulobacterales incertae sedis</taxon>
        <taxon>Candidatus Phycosocius</taxon>
    </lineage>
</organism>
<feature type="transmembrane region" description="Helical" evidence="6">
    <location>
        <begin position="274"/>
        <end position="292"/>
    </location>
</feature>
<feature type="domain" description="EamA" evidence="7">
    <location>
        <begin position="17"/>
        <end position="148"/>
    </location>
</feature>
<feature type="transmembrane region" description="Helical" evidence="6">
    <location>
        <begin position="248"/>
        <end position="268"/>
    </location>
</feature>
<dbReference type="InterPro" id="IPR037185">
    <property type="entry name" value="EmrE-like"/>
</dbReference>
<evidence type="ECO:0000256" key="1">
    <source>
        <dbReference type="ARBA" id="ARBA00004141"/>
    </source>
</evidence>
<sequence length="308" mass="32483">MADPAPAVKPPLSPNALGAVWMLGSALGFVVMAVLAKGLGATTSVAMLIFWRSLAGVIAVLPFAVMAGPSVWKTTRPGKLLLRSSYGTIGFFAGFYALVHLPLAQSQALSFSRTLFMTILAVIVLREKVAWRRWTAVGIGFAGILLMTRPDFSAHVTAFDPATLAALISALAFAFALVTVKDLTRDHSPLTLVVYGNIATTLAGLPFLFMDPVLPDLKTMGLLIAMGFAGVVAQSCYVRALSTGEASLMGLIDYIRLPLVAVAGLIFFHEVPDTLAMVGAAIVIISTIYITLRDAKTQSVKPPGPPPA</sequence>
<dbReference type="OrthoDB" id="9812899at2"/>
<keyword evidence="3 6" id="KW-0812">Transmembrane</keyword>
<evidence type="ECO:0000256" key="5">
    <source>
        <dbReference type="ARBA" id="ARBA00023136"/>
    </source>
</evidence>
<dbReference type="PANTHER" id="PTHR22911:SF6">
    <property type="entry name" value="SOLUTE CARRIER FAMILY 35 MEMBER G1"/>
    <property type="match status" value="1"/>
</dbReference>
<gene>
    <name evidence="8" type="primary">ribN</name>
    <name evidence="8" type="ORF">PbB2_01916</name>
</gene>
<keyword evidence="9" id="KW-1185">Reference proteome</keyword>
<comment type="similarity">
    <text evidence="2">Belongs to the drug/metabolite transporter (DMT) superfamily. 10 TMS drug/metabolite exporter (DME) (TC 2.A.7.3) family.</text>
</comment>
<reference evidence="8 9" key="1">
    <citation type="journal article" date="2018" name="Genome Announc.">
        <title>Draft Genome Sequence of "Candidatus Phycosocius bacilliformis," an Alphaproteobacterial Ectosymbiont of the Hydrocarbon-Producing Green Alga Botryococcus braunii.</title>
        <authorList>
            <person name="Tanabe Y."/>
            <person name="Yamaguchi H."/>
            <person name="Watanabe M.M."/>
        </authorList>
    </citation>
    <scope>NUCLEOTIDE SEQUENCE [LARGE SCALE GENOMIC DNA]</scope>
    <source>
        <strain evidence="8 9">BOTRYCO-2</strain>
    </source>
</reference>
<comment type="subcellular location">
    <subcellularLocation>
        <location evidence="1">Membrane</location>
        <topology evidence="1">Multi-pass membrane protein</topology>
    </subcellularLocation>
</comment>
<evidence type="ECO:0000256" key="6">
    <source>
        <dbReference type="SAM" id="Phobius"/>
    </source>
</evidence>
<feature type="transmembrane region" description="Helical" evidence="6">
    <location>
        <begin position="12"/>
        <end position="36"/>
    </location>
</feature>
<dbReference type="EMBL" id="BFBR01000005">
    <property type="protein sequence ID" value="GBF58244.1"/>
    <property type="molecule type" value="Genomic_DNA"/>
</dbReference>
<evidence type="ECO:0000313" key="8">
    <source>
        <dbReference type="EMBL" id="GBF58244.1"/>
    </source>
</evidence>
<protein>
    <submittedName>
        <fullName evidence="8">Riboflavin transporter</fullName>
    </submittedName>
</protein>
<comment type="caution">
    <text evidence="8">The sequence shown here is derived from an EMBL/GenBank/DDBJ whole genome shotgun (WGS) entry which is preliminary data.</text>
</comment>
<feature type="transmembrane region" description="Helical" evidence="6">
    <location>
        <begin position="134"/>
        <end position="150"/>
    </location>
</feature>
<feature type="transmembrane region" description="Helical" evidence="6">
    <location>
        <begin position="162"/>
        <end position="180"/>
    </location>
</feature>
<keyword evidence="4 6" id="KW-1133">Transmembrane helix</keyword>
<feature type="transmembrane region" description="Helical" evidence="6">
    <location>
        <begin position="48"/>
        <end position="68"/>
    </location>
</feature>
<dbReference type="Proteomes" id="UP000245086">
    <property type="component" value="Unassembled WGS sequence"/>
</dbReference>
<evidence type="ECO:0000256" key="2">
    <source>
        <dbReference type="ARBA" id="ARBA00009853"/>
    </source>
</evidence>
<dbReference type="GO" id="GO:0016020">
    <property type="term" value="C:membrane"/>
    <property type="evidence" value="ECO:0007669"/>
    <property type="project" value="UniProtKB-SubCell"/>
</dbReference>
<evidence type="ECO:0000256" key="4">
    <source>
        <dbReference type="ARBA" id="ARBA00022989"/>
    </source>
</evidence>
<name>A0A2P2EB15_9PROT</name>
<proteinExistence type="inferred from homology"/>